<sequence>MTLPPIVKDDFIILRDLDGGEIVFLNQSVSNLPTEDDVLDRIREMWESVPVPNYQNVLEELNRAGIKHQTEEAKKEPVKKIEKRKKYKRRIKITNTHVKGLDLNNLSKQED</sequence>
<reference evidence="1 2" key="1">
    <citation type="journal article" date="2017" name="Environ. Microbiol.">
        <title>Decay of the glycolytic pathway and adaptation to intranuclear parasitism within Enterocytozoonidae microsporidia.</title>
        <authorList>
            <person name="Wiredu Boakye D."/>
            <person name="Jaroenlak P."/>
            <person name="Prachumwat A."/>
            <person name="Williams T.A."/>
            <person name="Bateman K.S."/>
            <person name="Itsathitphaisarn O."/>
            <person name="Sritunyalucksana K."/>
            <person name="Paszkiewicz K.H."/>
            <person name="Moore K.A."/>
            <person name="Stentiford G.D."/>
            <person name="Williams B.A."/>
        </authorList>
    </citation>
    <scope>NUCLEOTIDE SEQUENCE [LARGE SCALE GENOMIC DNA]</scope>
    <source>
        <strain evidence="1 2">GB1</strain>
    </source>
</reference>
<keyword evidence="2" id="KW-1185">Reference proteome</keyword>
<gene>
    <name evidence="1" type="ORF">ECANGB1_539</name>
</gene>
<proteinExistence type="predicted"/>
<dbReference type="AlphaFoldDB" id="A0A1Y1S915"/>
<dbReference type="OrthoDB" id="3907302at2759"/>
<dbReference type="GO" id="GO:0006367">
    <property type="term" value="P:transcription initiation at RNA polymerase II promoter"/>
    <property type="evidence" value="ECO:0007669"/>
    <property type="project" value="InterPro"/>
</dbReference>
<dbReference type="GO" id="GO:0001097">
    <property type="term" value="F:TFIIH-class transcription factor complex binding"/>
    <property type="evidence" value="ECO:0007669"/>
    <property type="project" value="TreeGrafter"/>
</dbReference>
<comment type="caution">
    <text evidence="1">The sequence shown here is derived from an EMBL/GenBank/DDBJ whole genome shotgun (WGS) entry which is preliminary data.</text>
</comment>
<evidence type="ECO:0000313" key="1">
    <source>
        <dbReference type="EMBL" id="ORD94551.1"/>
    </source>
</evidence>
<dbReference type="GO" id="GO:0005673">
    <property type="term" value="C:transcription factor TFIIE complex"/>
    <property type="evidence" value="ECO:0007669"/>
    <property type="project" value="InterPro"/>
</dbReference>
<evidence type="ECO:0000313" key="2">
    <source>
        <dbReference type="Proteomes" id="UP000192639"/>
    </source>
</evidence>
<dbReference type="InterPro" id="IPR016656">
    <property type="entry name" value="TFIIE-bsu"/>
</dbReference>
<dbReference type="PANTHER" id="PTHR12716:SF8">
    <property type="entry name" value="TRANSCRIPTION INITIATION FACTOR IIE SUBUNIT BETA"/>
    <property type="match status" value="1"/>
</dbReference>
<organism evidence="1 2">
    <name type="scientific">Enterospora canceri</name>
    <dbReference type="NCBI Taxonomy" id="1081671"/>
    <lineage>
        <taxon>Eukaryota</taxon>
        <taxon>Fungi</taxon>
        <taxon>Fungi incertae sedis</taxon>
        <taxon>Microsporidia</taxon>
        <taxon>Enterocytozoonidae</taxon>
        <taxon>Enterospora</taxon>
    </lineage>
</organism>
<accession>A0A1Y1S915</accession>
<dbReference type="VEuPathDB" id="MicrosporidiaDB:ECANGB1_539"/>
<name>A0A1Y1S915_9MICR</name>
<dbReference type="EMBL" id="LWDP01000016">
    <property type="protein sequence ID" value="ORD94551.1"/>
    <property type="molecule type" value="Genomic_DNA"/>
</dbReference>
<dbReference type="Proteomes" id="UP000192639">
    <property type="component" value="Unassembled WGS sequence"/>
</dbReference>
<protein>
    <submittedName>
        <fullName evidence="1">Uncharacterized protein</fullName>
    </submittedName>
</protein>
<dbReference type="PANTHER" id="PTHR12716">
    <property type="entry name" value="TRANSCRIPTION INITIATION FACTOR IIE, BETA SUBUNIT"/>
    <property type="match status" value="1"/>
</dbReference>